<proteinExistence type="predicted"/>
<evidence type="ECO:0000313" key="2">
    <source>
        <dbReference type="EMBL" id="MPN13734.1"/>
    </source>
</evidence>
<protein>
    <submittedName>
        <fullName evidence="2">Uncharacterized protein</fullName>
    </submittedName>
</protein>
<reference evidence="2" key="1">
    <citation type="submission" date="2019-08" db="EMBL/GenBank/DDBJ databases">
        <authorList>
            <person name="Kucharzyk K."/>
            <person name="Murdoch R.W."/>
            <person name="Higgins S."/>
            <person name="Loffler F."/>
        </authorList>
    </citation>
    <scope>NUCLEOTIDE SEQUENCE</scope>
</reference>
<name>A0A645FN32_9ZZZZ</name>
<feature type="region of interest" description="Disordered" evidence="1">
    <location>
        <begin position="1"/>
        <end position="82"/>
    </location>
</feature>
<gene>
    <name evidence="2" type="ORF">SDC9_161058</name>
</gene>
<feature type="compositionally biased region" description="Basic and acidic residues" evidence="1">
    <location>
        <begin position="55"/>
        <end position="78"/>
    </location>
</feature>
<sequence length="112" mass="11871">MQQDEGPHGGGDAGHAEGQPRPDVVALGPDRGAADRDRAANGRSQSHRVVVVVDAGHEAEDQPRHDQPAQPDGRRGAERLPGAVRARLWGVAAVLSDRDHDGGRRQNQRGGD</sequence>
<dbReference type="EMBL" id="VSSQ01060279">
    <property type="protein sequence ID" value="MPN13734.1"/>
    <property type="molecule type" value="Genomic_DNA"/>
</dbReference>
<evidence type="ECO:0000256" key="1">
    <source>
        <dbReference type="SAM" id="MobiDB-lite"/>
    </source>
</evidence>
<comment type="caution">
    <text evidence="2">The sequence shown here is derived from an EMBL/GenBank/DDBJ whole genome shotgun (WGS) entry which is preliminary data.</text>
</comment>
<accession>A0A645FN32</accession>
<organism evidence="2">
    <name type="scientific">bioreactor metagenome</name>
    <dbReference type="NCBI Taxonomy" id="1076179"/>
    <lineage>
        <taxon>unclassified sequences</taxon>
        <taxon>metagenomes</taxon>
        <taxon>ecological metagenomes</taxon>
    </lineage>
</organism>
<dbReference type="AlphaFoldDB" id="A0A645FN32"/>